<dbReference type="AlphaFoldDB" id="A0AAV2Q1S2"/>
<evidence type="ECO:0000313" key="2">
    <source>
        <dbReference type="Proteomes" id="UP001497623"/>
    </source>
</evidence>
<reference evidence="1 2" key="1">
    <citation type="submission" date="2024-05" db="EMBL/GenBank/DDBJ databases">
        <authorList>
            <person name="Wallberg A."/>
        </authorList>
    </citation>
    <scope>NUCLEOTIDE SEQUENCE [LARGE SCALE GENOMIC DNA]</scope>
</reference>
<protein>
    <submittedName>
        <fullName evidence="1">Uncharacterized protein</fullName>
    </submittedName>
</protein>
<keyword evidence="2" id="KW-1185">Reference proteome</keyword>
<dbReference type="InterPro" id="IPR011333">
    <property type="entry name" value="SKP1/BTB/POZ_sf"/>
</dbReference>
<dbReference type="SUPFAM" id="SSF54695">
    <property type="entry name" value="POZ domain"/>
    <property type="match status" value="1"/>
</dbReference>
<dbReference type="EMBL" id="CAXKWB010002597">
    <property type="protein sequence ID" value="CAL4067250.1"/>
    <property type="molecule type" value="Genomic_DNA"/>
</dbReference>
<name>A0AAV2Q1S2_MEGNR</name>
<comment type="caution">
    <text evidence="1">The sequence shown here is derived from an EMBL/GenBank/DDBJ whole genome shotgun (WGS) entry which is preliminary data.</text>
</comment>
<proteinExistence type="predicted"/>
<organism evidence="1 2">
    <name type="scientific">Meganyctiphanes norvegica</name>
    <name type="common">Northern krill</name>
    <name type="synonym">Thysanopoda norvegica</name>
    <dbReference type="NCBI Taxonomy" id="48144"/>
    <lineage>
        <taxon>Eukaryota</taxon>
        <taxon>Metazoa</taxon>
        <taxon>Ecdysozoa</taxon>
        <taxon>Arthropoda</taxon>
        <taxon>Crustacea</taxon>
        <taxon>Multicrustacea</taxon>
        <taxon>Malacostraca</taxon>
        <taxon>Eumalacostraca</taxon>
        <taxon>Eucarida</taxon>
        <taxon>Euphausiacea</taxon>
        <taxon>Euphausiidae</taxon>
        <taxon>Meganyctiphanes</taxon>
    </lineage>
</organism>
<accession>A0AAV2Q1S2</accession>
<gene>
    <name evidence="1" type="ORF">MNOR_LOCUS6326</name>
</gene>
<dbReference type="Proteomes" id="UP001497623">
    <property type="component" value="Unassembled WGS sequence"/>
</dbReference>
<sequence>MASAYFPGSGDIIHLNVGGQRWTNLIEIFMWFRNIFVQSSSVIGVTFALLQSSASPTFLLPSLVLFQFLLYFHRTDIPSLQISQVLLDISFFVIIILLDSSLPLERVYDCRKLLF</sequence>
<evidence type="ECO:0000313" key="1">
    <source>
        <dbReference type="EMBL" id="CAL4067250.1"/>
    </source>
</evidence>
<feature type="non-terminal residue" evidence="1">
    <location>
        <position position="115"/>
    </location>
</feature>